<name>A0A0V7ZXI9_9CYAN</name>
<evidence type="ECO:0000313" key="2">
    <source>
        <dbReference type="Proteomes" id="UP000053372"/>
    </source>
</evidence>
<dbReference type="AlphaFoldDB" id="A0A0V7ZXI9"/>
<dbReference type="EMBL" id="LMTZ01000037">
    <property type="protein sequence ID" value="KST69023.1"/>
    <property type="molecule type" value="Genomic_DNA"/>
</dbReference>
<dbReference type="RefSeq" id="WP_027845731.1">
    <property type="nucleotide sequence ID" value="NZ_LMTZ01000037.1"/>
</dbReference>
<reference evidence="1 2" key="1">
    <citation type="journal article" date="2015" name="Genome Announc.">
        <title>Draft Genome of the Euendolithic (true boring) Cyanobacterium Mastigocoleus testarum strain BC008.</title>
        <authorList>
            <person name="Guida B.S."/>
            <person name="Garcia-Pichel F."/>
        </authorList>
    </citation>
    <scope>NUCLEOTIDE SEQUENCE [LARGE SCALE GENOMIC DNA]</scope>
    <source>
        <strain evidence="1 2">BC008</strain>
    </source>
</reference>
<evidence type="ECO:0000313" key="1">
    <source>
        <dbReference type="EMBL" id="KST69023.1"/>
    </source>
</evidence>
<accession>A0A0V7ZXI9</accession>
<keyword evidence="2" id="KW-1185">Reference proteome</keyword>
<organism evidence="1 2">
    <name type="scientific">Mastigocoleus testarum BC008</name>
    <dbReference type="NCBI Taxonomy" id="371196"/>
    <lineage>
        <taxon>Bacteria</taxon>
        <taxon>Bacillati</taxon>
        <taxon>Cyanobacteriota</taxon>
        <taxon>Cyanophyceae</taxon>
        <taxon>Nostocales</taxon>
        <taxon>Hapalosiphonaceae</taxon>
        <taxon>Mastigocoleus</taxon>
    </lineage>
</organism>
<dbReference type="Proteomes" id="UP000053372">
    <property type="component" value="Unassembled WGS sequence"/>
</dbReference>
<proteinExistence type="predicted"/>
<sequence>MKHLSKLLATSDSDLAWVLRLGLHGLRTQLLVALETSANDSGRESCEELLKEIDVLLKSNIPPSKISPTLPMENNSPWEDILEPIPAAQPEKSSQINTEIQLQSEKIQPGIIKPETIELEELKLEKLKLEKIAHSLICDRDISNYIGEYQICSDNDAQLWDEIQYLLLRVPEKIASIRQKKILKLVGEIGVIENKQNLKQLPFIRTEYLYPGLTGSVNAQGLLLSDQIDFDPRLKLVNSDVENVFLGKLVSICLKFIDTDPCLHHALKSVDRFGVRSLQSESEKSKYIATLIERFQRVQLSSDKRDSITALRAKLDLDEAIHSLVYLPPVERYSWWGKLQQEARRTLDMVVAKAREAGNQVQIRPLWGTYADIYTYSKDDLRLETGGIPGEVSACLRVYAKINDEILPGRVLFRAS</sequence>
<gene>
    <name evidence="1" type="ORF">BC008_02860</name>
</gene>
<comment type="caution">
    <text evidence="1">The sequence shown here is derived from an EMBL/GenBank/DDBJ whole genome shotgun (WGS) entry which is preliminary data.</text>
</comment>
<protein>
    <submittedName>
        <fullName evidence="1">Uncharacterized protein</fullName>
    </submittedName>
</protein>
<dbReference type="OrthoDB" id="466141at2"/>